<organism evidence="2">
    <name type="scientific">Arundo donax</name>
    <name type="common">Giant reed</name>
    <name type="synonym">Donax arundinaceus</name>
    <dbReference type="NCBI Taxonomy" id="35708"/>
    <lineage>
        <taxon>Eukaryota</taxon>
        <taxon>Viridiplantae</taxon>
        <taxon>Streptophyta</taxon>
        <taxon>Embryophyta</taxon>
        <taxon>Tracheophyta</taxon>
        <taxon>Spermatophyta</taxon>
        <taxon>Magnoliopsida</taxon>
        <taxon>Liliopsida</taxon>
        <taxon>Poales</taxon>
        <taxon>Poaceae</taxon>
        <taxon>PACMAD clade</taxon>
        <taxon>Arundinoideae</taxon>
        <taxon>Arundineae</taxon>
        <taxon>Arundo</taxon>
    </lineage>
</organism>
<reference evidence="2" key="2">
    <citation type="journal article" date="2015" name="Data Brief">
        <title>Shoot transcriptome of the giant reed, Arundo donax.</title>
        <authorList>
            <person name="Barrero R.A."/>
            <person name="Guerrero F.D."/>
            <person name="Moolhuijzen P."/>
            <person name="Goolsby J.A."/>
            <person name="Tidwell J."/>
            <person name="Bellgard S.E."/>
            <person name="Bellgard M.I."/>
        </authorList>
    </citation>
    <scope>NUCLEOTIDE SEQUENCE</scope>
    <source>
        <tissue evidence="2">Shoot tissue taken approximately 20 cm above the soil surface</tissue>
    </source>
</reference>
<feature type="compositionally biased region" description="Low complexity" evidence="1">
    <location>
        <begin position="1"/>
        <end position="11"/>
    </location>
</feature>
<evidence type="ECO:0000256" key="1">
    <source>
        <dbReference type="SAM" id="MobiDB-lite"/>
    </source>
</evidence>
<sequence>MTSQPPSARSSPPRPPTPARSRSSGPPPWTRASHRRRSSTPSSPPRTRAPPRRPRSSAASSPVSPAPAATAPRPPTHAWSPGASFRTPSHAPSCSSPRRGTRRPRTRWPCSTRCGARGATRTRRCTTS</sequence>
<feature type="compositionally biased region" description="Polar residues" evidence="1">
    <location>
        <begin position="86"/>
        <end position="96"/>
    </location>
</feature>
<name>A0A0A9DC21_ARUDO</name>
<dbReference type="EMBL" id="GBRH01213657">
    <property type="protein sequence ID" value="JAD84238.1"/>
    <property type="molecule type" value="Transcribed_RNA"/>
</dbReference>
<feature type="compositionally biased region" description="Low complexity" evidence="1">
    <location>
        <begin position="56"/>
        <end position="71"/>
    </location>
</feature>
<evidence type="ECO:0000313" key="2">
    <source>
        <dbReference type="EMBL" id="JAD84238.1"/>
    </source>
</evidence>
<accession>A0A0A9DC21</accession>
<protein>
    <submittedName>
        <fullName evidence="2">Uncharacterized protein</fullName>
    </submittedName>
</protein>
<reference evidence="2" key="1">
    <citation type="submission" date="2014-09" db="EMBL/GenBank/DDBJ databases">
        <authorList>
            <person name="Magalhaes I.L.F."/>
            <person name="Oliveira U."/>
            <person name="Santos F.R."/>
            <person name="Vidigal T.H.D.A."/>
            <person name="Brescovit A.D."/>
            <person name="Santos A.J."/>
        </authorList>
    </citation>
    <scope>NUCLEOTIDE SEQUENCE</scope>
    <source>
        <tissue evidence="2">Shoot tissue taken approximately 20 cm above the soil surface</tissue>
    </source>
</reference>
<feature type="region of interest" description="Disordered" evidence="1">
    <location>
        <begin position="1"/>
        <end position="128"/>
    </location>
</feature>
<proteinExistence type="predicted"/>
<dbReference type="AlphaFoldDB" id="A0A0A9DC21"/>